<dbReference type="PROSITE" id="PS50862">
    <property type="entry name" value="AA_TRNA_LIGASE_II"/>
    <property type="match status" value="1"/>
</dbReference>
<keyword evidence="14" id="KW-1185">Reference proteome</keyword>
<dbReference type="FunFam" id="3.40.50.800:FF:000012">
    <property type="entry name" value="Histidine--tRNA ligase, cytoplasmic"/>
    <property type="match status" value="1"/>
</dbReference>
<dbReference type="GO" id="GO:0005739">
    <property type="term" value="C:mitochondrion"/>
    <property type="evidence" value="ECO:0007669"/>
    <property type="project" value="TreeGrafter"/>
</dbReference>
<dbReference type="Gene3D" id="3.40.50.800">
    <property type="entry name" value="Anticodon-binding domain"/>
    <property type="match status" value="1"/>
</dbReference>
<dbReference type="NCBIfam" id="TIGR00442">
    <property type="entry name" value="hisS"/>
    <property type="match status" value="1"/>
</dbReference>
<sequence>MATDLSSASTEVTAKAKPAGANDTKASRREVKVPKGTRDFDPLQMAIREKVFGIVTGVFKRHGGVALDTPVFELKETLMGKYGEDSKLIYDLADQGGELSSLRYDLTVPFARYLATKKLTSMRRYHIAKVYRRDNPARGRYREFYQCDFDIAGQYESMVPDFEILKVLAEILDKLNIGDYEVKLNHRRLLDGMLELCGVPAEKFRTICSAIDKLDKLAWEDVRKEMVLDKGLTEDVADKIGSLVKMRGKPMELLDELMKEDSPFCGNAASQQALAELKQLFTFMDVGKCINRFVFDLSLARGLDYYTGVIFEAVFTGTVKMGSIAAGGRYDDLVGMFSGVQVPSVGMSLGIERVFAIMEGQAGQLTVRKTQTQVLVLGIGKSLWNVAIGIASELWELEIATEFRCVAPGKIKKQLSDASEKDGIPWVVLVGQDELNQGIVKLRDMAAKQEEEVRRDNLAADLQSRICACAALKGLTI</sequence>
<evidence type="ECO:0000256" key="4">
    <source>
        <dbReference type="ARBA" id="ARBA00022598"/>
    </source>
</evidence>
<reference evidence="13" key="1">
    <citation type="submission" date="2021-01" db="EMBL/GenBank/DDBJ databases">
        <title>Adiantum capillus-veneris genome.</title>
        <authorList>
            <person name="Fang Y."/>
            <person name="Liao Q."/>
        </authorList>
    </citation>
    <scope>NUCLEOTIDE SEQUENCE</scope>
    <source>
        <strain evidence="13">H3</strain>
        <tissue evidence="13">Leaf</tissue>
    </source>
</reference>
<dbReference type="FunFam" id="3.30.930.10:FF:000061">
    <property type="entry name" value="Histidine--tRNA ligase, cytoplasmic"/>
    <property type="match status" value="1"/>
</dbReference>
<evidence type="ECO:0000256" key="11">
    <source>
        <dbReference type="SAM" id="MobiDB-lite"/>
    </source>
</evidence>
<keyword evidence="4" id="KW-0436">Ligase</keyword>
<evidence type="ECO:0000313" key="14">
    <source>
        <dbReference type="Proteomes" id="UP000886520"/>
    </source>
</evidence>
<gene>
    <name evidence="13" type="ORF">GOP47_0008712</name>
</gene>
<dbReference type="EMBL" id="JABFUD020000008">
    <property type="protein sequence ID" value="KAI5076647.1"/>
    <property type="molecule type" value="Genomic_DNA"/>
</dbReference>
<proteinExistence type="inferred from homology"/>
<dbReference type="EC" id="6.1.1.21" evidence="2"/>
<evidence type="ECO:0000256" key="6">
    <source>
        <dbReference type="ARBA" id="ARBA00022840"/>
    </source>
</evidence>
<dbReference type="GO" id="GO:0032543">
    <property type="term" value="P:mitochondrial translation"/>
    <property type="evidence" value="ECO:0007669"/>
    <property type="project" value="TreeGrafter"/>
</dbReference>
<dbReference type="GO" id="GO:0005524">
    <property type="term" value="F:ATP binding"/>
    <property type="evidence" value="ECO:0007669"/>
    <property type="project" value="UniProtKB-KW"/>
</dbReference>
<feature type="region of interest" description="Disordered" evidence="11">
    <location>
        <begin position="1"/>
        <end position="32"/>
    </location>
</feature>
<evidence type="ECO:0000256" key="9">
    <source>
        <dbReference type="ARBA" id="ARBA00047639"/>
    </source>
</evidence>
<dbReference type="Proteomes" id="UP000886520">
    <property type="component" value="Chromosome 8"/>
</dbReference>
<evidence type="ECO:0000256" key="7">
    <source>
        <dbReference type="ARBA" id="ARBA00022917"/>
    </source>
</evidence>
<keyword evidence="7" id="KW-0648">Protein biosynthesis</keyword>
<protein>
    <recommendedName>
        <fullName evidence="3">Histidine--tRNA ligase, cytoplasmic</fullName>
        <ecNumber evidence="2">6.1.1.21</ecNumber>
    </recommendedName>
    <alternativeName>
        <fullName evidence="8">Histidyl-tRNA synthetase</fullName>
    </alternativeName>
</protein>
<dbReference type="Pfam" id="PF03129">
    <property type="entry name" value="HGTP_anticodon"/>
    <property type="match status" value="1"/>
</dbReference>
<feature type="compositionally biased region" description="Polar residues" evidence="11">
    <location>
        <begin position="1"/>
        <end position="12"/>
    </location>
</feature>
<evidence type="ECO:0000256" key="3">
    <source>
        <dbReference type="ARBA" id="ARBA00015302"/>
    </source>
</evidence>
<comment type="similarity">
    <text evidence="1">Belongs to the class-II aminoacyl-tRNA synthetase family.</text>
</comment>
<dbReference type="HAMAP" id="MF_00127">
    <property type="entry name" value="His_tRNA_synth"/>
    <property type="match status" value="1"/>
</dbReference>
<feature type="domain" description="Aminoacyl-transfer RNA synthetases class-II family profile" evidence="12">
    <location>
        <begin position="28"/>
        <end position="408"/>
    </location>
</feature>
<dbReference type="InterPro" id="IPR045864">
    <property type="entry name" value="aa-tRNA-synth_II/BPL/LPL"/>
</dbReference>
<dbReference type="OrthoDB" id="1906957at2759"/>
<keyword evidence="6" id="KW-0067">ATP-binding</keyword>
<organism evidence="13 14">
    <name type="scientific">Adiantum capillus-veneris</name>
    <name type="common">Maidenhair fern</name>
    <dbReference type="NCBI Taxonomy" id="13818"/>
    <lineage>
        <taxon>Eukaryota</taxon>
        <taxon>Viridiplantae</taxon>
        <taxon>Streptophyta</taxon>
        <taxon>Embryophyta</taxon>
        <taxon>Tracheophyta</taxon>
        <taxon>Polypodiopsida</taxon>
        <taxon>Polypodiidae</taxon>
        <taxon>Polypodiales</taxon>
        <taxon>Pteridineae</taxon>
        <taxon>Pteridaceae</taxon>
        <taxon>Vittarioideae</taxon>
        <taxon>Adiantum</taxon>
    </lineage>
</organism>
<dbReference type="SUPFAM" id="SSF52954">
    <property type="entry name" value="Class II aaRS ABD-related"/>
    <property type="match status" value="1"/>
</dbReference>
<feature type="binding site" evidence="10">
    <location>
        <begin position="105"/>
        <end position="107"/>
    </location>
    <ligand>
        <name>L-histidine</name>
        <dbReference type="ChEBI" id="CHEBI:57595"/>
    </ligand>
</feature>
<dbReference type="InterPro" id="IPR004516">
    <property type="entry name" value="HisRS/HisZ"/>
</dbReference>
<feature type="binding site" evidence="10">
    <location>
        <position position="132"/>
    </location>
    <ligand>
        <name>L-histidine</name>
        <dbReference type="ChEBI" id="CHEBI:57595"/>
    </ligand>
</feature>
<dbReference type="Pfam" id="PF13393">
    <property type="entry name" value="tRNA-synt_His"/>
    <property type="match status" value="1"/>
</dbReference>
<dbReference type="GO" id="GO:0003723">
    <property type="term" value="F:RNA binding"/>
    <property type="evidence" value="ECO:0007669"/>
    <property type="project" value="TreeGrafter"/>
</dbReference>
<dbReference type="InterPro" id="IPR036621">
    <property type="entry name" value="Anticodon-bd_dom_sf"/>
</dbReference>
<dbReference type="InterPro" id="IPR006195">
    <property type="entry name" value="aa-tRNA-synth_II"/>
</dbReference>
<dbReference type="InterPro" id="IPR004154">
    <property type="entry name" value="Anticodon-bd"/>
</dbReference>
<dbReference type="CDD" id="cd00773">
    <property type="entry name" value="HisRS-like_core"/>
    <property type="match status" value="1"/>
</dbReference>
<dbReference type="InterPro" id="IPR015807">
    <property type="entry name" value="His-tRNA-ligase"/>
</dbReference>
<dbReference type="Gene3D" id="3.30.930.10">
    <property type="entry name" value="Bira Bifunctional Protein, Domain 2"/>
    <property type="match status" value="1"/>
</dbReference>
<dbReference type="GO" id="GO:0004821">
    <property type="term" value="F:histidine-tRNA ligase activity"/>
    <property type="evidence" value="ECO:0007669"/>
    <property type="project" value="UniProtKB-EC"/>
</dbReference>
<evidence type="ECO:0000256" key="2">
    <source>
        <dbReference type="ARBA" id="ARBA00012815"/>
    </source>
</evidence>
<accession>A0A9D4V0C6</accession>
<feature type="binding site" evidence="10">
    <location>
        <position position="150"/>
    </location>
    <ligand>
        <name>L-histidine</name>
        <dbReference type="ChEBI" id="CHEBI:57595"/>
    </ligand>
</feature>
<comment type="catalytic activity">
    <reaction evidence="9">
        <text>tRNA(His) + L-histidine + ATP = L-histidyl-tRNA(His) + AMP + diphosphate + H(+)</text>
        <dbReference type="Rhea" id="RHEA:17313"/>
        <dbReference type="Rhea" id="RHEA-COMP:9665"/>
        <dbReference type="Rhea" id="RHEA-COMP:9689"/>
        <dbReference type="ChEBI" id="CHEBI:15378"/>
        <dbReference type="ChEBI" id="CHEBI:30616"/>
        <dbReference type="ChEBI" id="CHEBI:33019"/>
        <dbReference type="ChEBI" id="CHEBI:57595"/>
        <dbReference type="ChEBI" id="CHEBI:78442"/>
        <dbReference type="ChEBI" id="CHEBI:78527"/>
        <dbReference type="ChEBI" id="CHEBI:456215"/>
        <dbReference type="EC" id="6.1.1.21"/>
    </reaction>
</comment>
<dbReference type="InterPro" id="IPR041715">
    <property type="entry name" value="HisRS-like_core"/>
</dbReference>
<feature type="binding site" evidence="10">
    <location>
        <position position="146"/>
    </location>
    <ligand>
        <name>L-histidine</name>
        <dbReference type="ChEBI" id="CHEBI:57595"/>
    </ligand>
</feature>
<evidence type="ECO:0000256" key="8">
    <source>
        <dbReference type="ARBA" id="ARBA00030619"/>
    </source>
</evidence>
<dbReference type="SUPFAM" id="SSF55681">
    <property type="entry name" value="Class II aaRS and biotin synthetases"/>
    <property type="match status" value="1"/>
</dbReference>
<dbReference type="GO" id="GO:0006427">
    <property type="term" value="P:histidyl-tRNA aminoacylation"/>
    <property type="evidence" value="ECO:0007669"/>
    <property type="project" value="InterPro"/>
</dbReference>
<dbReference type="PIRSF" id="PIRSF001549">
    <property type="entry name" value="His-tRNA_synth"/>
    <property type="match status" value="1"/>
</dbReference>
<dbReference type="PANTHER" id="PTHR11476">
    <property type="entry name" value="HISTIDYL-TRNA SYNTHETASE"/>
    <property type="match status" value="1"/>
</dbReference>
<evidence type="ECO:0000256" key="10">
    <source>
        <dbReference type="PIRSR" id="PIRSR001549-1"/>
    </source>
</evidence>
<feature type="binding site" evidence="10">
    <location>
        <position position="301"/>
    </location>
    <ligand>
        <name>L-histidine</name>
        <dbReference type="ChEBI" id="CHEBI:57595"/>
    </ligand>
</feature>
<dbReference type="AlphaFoldDB" id="A0A9D4V0C6"/>
<keyword evidence="5" id="KW-0547">Nucleotide-binding</keyword>
<evidence type="ECO:0000259" key="12">
    <source>
        <dbReference type="PROSITE" id="PS50862"/>
    </source>
</evidence>
<dbReference type="PANTHER" id="PTHR11476:SF7">
    <property type="entry name" value="HISTIDINE--TRNA LIGASE"/>
    <property type="match status" value="1"/>
</dbReference>
<feature type="binding site" evidence="10">
    <location>
        <begin position="305"/>
        <end position="306"/>
    </location>
    <ligand>
        <name>L-histidine</name>
        <dbReference type="ChEBI" id="CHEBI:57595"/>
    </ligand>
</feature>
<dbReference type="GO" id="GO:0005829">
    <property type="term" value="C:cytosol"/>
    <property type="evidence" value="ECO:0007669"/>
    <property type="project" value="TreeGrafter"/>
</dbReference>
<evidence type="ECO:0000313" key="13">
    <source>
        <dbReference type="EMBL" id="KAI5076647.1"/>
    </source>
</evidence>
<evidence type="ECO:0000256" key="5">
    <source>
        <dbReference type="ARBA" id="ARBA00022741"/>
    </source>
</evidence>
<name>A0A9D4V0C6_ADICA</name>
<comment type="caution">
    <text evidence="13">The sequence shown here is derived from an EMBL/GenBank/DDBJ whole genome shotgun (WGS) entry which is preliminary data.</text>
</comment>
<evidence type="ECO:0000256" key="1">
    <source>
        <dbReference type="ARBA" id="ARBA00008226"/>
    </source>
</evidence>